<evidence type="ECO:0008006" key="7">
    <source>
        <dbReference type="Google" id="ProtNLM"/>
    </source>
</evidence>
<name>A0ABS1E481_9GAMM</name>
<feature type="compositionally biased region" description="Acidic residues" evidence="4">
    <location>
        <begin position="134"/>
        <end position="148"/>
    </location>
</feature>
<dbReference type="RefSeq" id="WP_200257230.1">
    <property type="nucleotide sequence ID" value="NZ_NRSH01000032.1"/>
</dbReference>
<protein>
    <recommendedName>
        <fullName evidence="7">Ankyrin</fullName>
    </recommendedName>
</protein>
<comment type="caution">
    <text evidence="5">The sequence shown here is derived from an EMBL/GenBank/DDBJ whole genome shotgun (WGS) entry which is preliminary data.</text>
</comment>
<dbReference type="Proteomes" id="UP000738126">
    <property type="component" value="Unassembled WGS sequence"/>
</dbReference>
<feature type="region of interest" description="Disordered" evidence="4">
    <location>
        <begin position="133"/>
        <end position="155"/>
    </location>
</feature>
<dbReference type="Pfam" id="PF12796">
    <property type="entry name" value="Ank_2"/>
    <property type="match status" value="1"/>
</dbReference>
<accession>A0ABS1E481</accession>
<dbReference type="PANTHER" id="PTHR24201:SF14">
    <property type="entry name" value="CYCLIN-DEPENDENT KINASE 4 INHIBITOR C-LIKE"/>
    <property type="match status" value="1"/>
</dbReference>
<dbReference type="PANTHER" id="PTHR24201">
    <property type="entry name" value="ANK_REP_REGION DOMAIN-CONTAINING PROTEIN"/>
    <property type="match status" value="1"/>
</dbReference>
<evidence type="ECO:0000313" key="5">
    <source>
        <dbReference type="EMBL" id="MBK1726275.1"/>
    </source>
</evidence>
<feature type="repeat" description="ANK" evidence="3">
    <location>
        <begin position="109"/>
        <end position="141"/>
    </location>
</feature>
<dbReference type="SMART" id="SM00248">
    <property type="entry name" value="ANK"/>
    <property type="match status" value="3"/>
</dbReference>
<sequence length="167" mass="17557">MRIGKWLKRQIADHPLRVLAVLLLGAGLLSSVGLPDPDAEDAYGRTPLAAAAYEGDAWEARLWLLLGADVDAREPCGTTPLMRAIQYGHMGLARLLLEAGADPAAADKTGLSALHLAARRGSRAMAQRLIEAGADPDAEESLDGDTPADEAQQAGHEALAEYLRAAG</sequence>
<evidence type="ECO:0000256" key="1">
    <source>
        <dbReference type="ARBA" id="ARBA00022737"/>
    </source>
</evidence>
<evidence type="ECO:0000256" key="2">
    <source>
        <dbReference type="ARBA" id="ARBA00023043"/>
    </source>
</evidence>
<dbReference type="InterPro" id="IPR036770">
    <property type="entry name" value="Ankyrin_rpt-contain_sf"/>
</dbReference>
<feature type="repeat" description="ANK" evidence="3">
    <location>
        <begin position="76"/>
        <end position="108"/>
    </location>
</feature>
<evidence type="ECO:0000256" key="3">
    <source>
        <dbReference type="PROSITE-ProRule" id="PRU00023"/>
    </source>
</evidence>
<dbReference type="PROSITE" id="PS50088">
    <property type="entry name" value="ANK_REPEAT"/>
    <property type="match status" value="3"/>
</dbReference>
<proteinExistence type="predicted"/>
<evidence type="ECO:0000256" key="4">
    <source>
        <dbReference type="SAM" id="MobiDB-lite"/>
    </source>
</evidence>
<keyword evidence="1" id="KW-0677">Repeat</keyword>
<keyword evidence="6" id="KW-1185">Reference proteome</keyword>
<dbReference type="PROSITE" id="PS50297">
    <property type="entry name" value="ANK_REP_REGION"/>
    <property type="match status" value="2"/>
</dbReference>
<dbReference type="EMBL" id="NRSH01000032">
    <property type="protein sequence ID" value="MBK1726275.1"/>
    <property type="molecule type" value="Genomic_DNA"/>
</dbReference>
<evidence type="ECO:0000313" key="6">
    <source>
        <dbReference type="Proteomes" id="UP000738126"/>
    </source>
</evidence>
<dbReference type="Gene3D" id="1.25.40.20">
    <property type="entry name" value="Ankyrin repeat-containing domain"/>
    <property type="match status" value="2"/>
</dbReference>
<reference evidence="5 6" key="1">
    <citation type="journal article" date="2020" name="Microorganisms">
        <title>Osmotic Adaptation and Compatible Solute Biosynthesis of Phototrophic Bacteria as Revealed from Genome Analyses.</title>
        <authorList>
            <person name="Imhoff J.F."/>
            <person name="Rahn T."/>
            <person name="Kunzel S."/>
            <person name="Keller A."/>
            <person name="Neulinger S.C."/>
        </authorList>
    </citation>
    <scope>NUCLEOTIDE SEQUENCE [LARGE SCALE GENOMIC DNA]</scope>
    <source>
        <strain evidence="5 6">DSM 15116</strain>
    </source>
</reference>
<organism evidence="5 6">
    <name type="scientific">Halorhodospira neutriphila</name>
    <dbReference type="NCBI Taxonomy" id="168379"/>
    <lineage>
        <taxon>Bacteria</taxon>
        <taxon>Pseudomonadati</taxon>
        <taxon>Pseudomonadota</taxon>
        <taxon>Gammaproteobacteria</taxon>
        <taxon>Chromatiales</taxon>
        <taxon>Ectothiorhodospiraceae</taxon>
        <taxon>Halorhodospira</taxon>
    </lineage>
</organism>
<dbReference type="InterPro" id="IPR050776">
    <property type="entry name" value="Ank_Repeat/CDKN_Inhibitor"/>
</dbReference>
<gene>
    <name evidence="5" type="ORF">CKO13_04385</name>
</gene>
<keyword evidence="2 3" id="KW-0040">ANK repeat</keyword>
<feature type="repeat" description="ANK" evidence="3">
    <location>
        <begin position="43"/>
        <end position="75"/>
    </location>
</feature>
<dbReference type="SUPFAM" id="SSF48403">
    <property type="entry name" value="Ankyrin repeat"/>
    <property type="match status" value="1"/>
</dbReference>
<dbReference type="InterPro" id="IPR002110">
    <property type="entry name" value="Ankyrin_rpt"/>
</dbReference>